<dbReference type="EMBL" id="UOFV01000127">
    <property type="protein sequence ID" value="VAW97925.1"/>
    <property type="molecule type" value="Genomic_DNA"/>
</dbReference>
<organism evidence="1">
    <name type="scientific">hydrothermal vent metagenome</name>
    <dbReference type="NCBI Taxonomy" id="652676"/>
    <lineage>
        <taxon>unclassified sequences</taxon>
        <taxon>metagenomes</taxon>
        <taxon>ecological metagenomes</taxon>
    </lineage>
</organism>
<gene>
    <name evidence="1" type="ORF">MNBD_GAMMA19-429</name>
</gene>
<dbReference type="AlphaFoldDB" id="A0A3B0ZWF7"/>
<accession>A0A3B0ZWF7</accession>
<reference evidence="1" key="1">
    <citation type="submission" date="2018-06" db="EMBL/GenBank/DDBJ databases">
        <authorList>
            <person name="Zhirakovskaya E."/>
        </authorList>
    </citation>
    <scope>NUCLEOTIDE SEQUENCE</scope>
</reference>
<protein>
    <recommendedName>
        <fullName evidence="2">Porin</fullName>
    </recommendedName>
</protein>
<name>A0A3B0ZWF7_9ZZZZ</name>
<sequence length="387" mass="43166">MIQKLIVSSTLAASALLAQSTLQAAVPINDTFSLVGDARAGLYMLDRDDRDGSTSGKDEWRLRLRAGLHATVSESLSARVRFAGRYSTHRSAADPEFELYSSGITPGSDGLKMGQSTFDEMWLNYVRGPWSLKVGRMQTKLELVGVAKKSLDRNDSPNTDIAWTDGLYFKHKSSNGWNTHAIVQYNPEEGATQVRRKTLDFADSGSRVSYFLAYEKTDKKATIVQRSLDITYLPSALQTDGSVTGNIDDYLAFVGRFAAQWPMGAGGMKFLLAGELGYAPNTPTNAALNLGNSGDAGGNATQVTFNFIDIVPRHSVGVVVGRVEGGWLLSPDFKNNQHLYETRYRWNIAKKQRLEIRVRYRTDIEQRTDKTEKREDKDLYARYTRKF</sequence>
<evidence type="ECO:0000313" key="1">
    <source>
        <dbReference type="EMBL" id="VAW97925.1"/>
    </source>
</evidence>
<proteinExistence type="predicted"/>
<evidence type="ECO:0008006" key="2">
    <source>
        <dbReference type="Google" id="ProtNLM"/>
    </source>
</evidence>